<keyword evidence="3" id="KW-1185">Reference proteome</keyword>
<organism evidence="2 3">
    <name type="scientific">Chiloscyllium punctatum</name>
    <name type="common">Brownbanded bambooshark</name>
    <name type="synonym">Hemiscyllium punctatum</name>
    <dbReference type="NCBI Taxonomy" id="137246"/>
    <lineage>
        <taxon>Eukaryota</taxon>
        <taxon>Metazoa</taxon>
        <taxon>Chordata</taxon>
        <taxon>Craniata</taxon>
        <taxon>Vertebrata</taxon>
        <taxon>Chondrichthyes</taxon>
        <taxon>Elasmobranchii</taxon>
        <taxon>Galeomorphii</taxon>
        <taxon>Galeoidea</taxon>
        <taxon>Orectolobiformes</taxon>
        <taxon>Hemiscylliidae</taxon>
        <taxon>Chiloscyllium</taxon>
    </lineage>
</organism>
<sequence>MSDIHPPSARFVILLVARRDHLGIRYAKVQAGAGAACAYAAEDSAAARTLVRRAKKWPRKSGPLVEGSMSGRILQRNARALECDGNPRVSEAEARQVAVAVGDLRALHQQAVDRGKQTAEQGGRGRERDGSGLDGSGLGH</sequence>
<evidence type="ECO:0000313" key="2">
    <source>
        <dbReference type="EMBL" id="GCC48438.1"/>
    </source>
</evidence>
<feature type="compositionally biased region" description="Basic and acidic residues" evidence="1">
    <location>
        <begin position="111"/>
        <end position="131"/>
    </location>
</feature>
<dbReference type="AlphaFoldDB" id="A0A401U0M0"/>
<reference evidence="2 3" key="1">
    <citation type="journal article" date="2018" name="Nat. Ecol. Evol.">
        <title>Shark genomes provide insights into elasmobranch evolution and the origin of vertebrates.</title>
        <authorList>
            <person name="Hara Y"/>
            <person name="Yamaguchi K"/>
            <person name="Onimaru K"/>
            <person name="Kadota M"/>
            <person name="Koyanagi M"/>
            <person name="Keeley SD"/>
            <person name="Tatsumi K"/>
            <person name="Tanaka K"/>
            <person name="Motone F"/>
            <person name="Kageyama Y"/>
            <person name="Nozu R"/>
            <person name="Adachi N"/>
            <person name="Nishimura O"/>
            <person name="Nakagawa R"/>
            <person name="Tanegashima C"/>
            <person name="Kiyatake I"/>
            <person name="Matsumoto R"/>
            <person name="Murakumo K"/>
            <person name="Nishida K"/>
            <person name="Terakita A"/>
            <person name="Kuratani S"/>
            <person name="Sato K"/>
            <person name="Hyodo S Kuraku.S."/>
        </authorList>
    </citation>
    <scope>NUCLEOTIDE SEQUENCE [LARGE SCALE GENOMIC DNA]</scope>
</reference>
<evidence type="ECO:0000313" key="3">
    <source>
        <dbReference type="Proteomes" id="UP000287033"/>
    </source>
</evidence>
<protein>
    <submittedName>
        <fullName evidence="2">Uncharacterized protein</fullName>
    </submittedName>
</protein>
<name>A0A401U0M0_CHIPU</name>
<dbReference type="Proteomes" id="UP000287033">
    <property type="component" value="Unassembled WGS sequence"/>
</dbReference>
<proteinExistence type="predicted"/>
<comment type="caution">
    <text evidence="2">The sequence shown here is derived from an EMBL/GenBank/DDBJ whole genome shotgun (WGS) entry which is preliminary data.</text>
</comment>
<evidence type="ECO:0000256" key="1">
    <source>
        <dbReference type="SAM" id="MobiDB-lite"/>
    </source>
</evidence>
<dbReference type="EMBL" id="BEZZ01242605">
    <property type="protein sequence ID" value="GCC48438.1"/>
    <property type="molecule type" value="Genomic_DNA"/>
</dbReference>
<feature type="region of interest" description="Disordered" evidence="1">
    <location>
        <begin position="110"/>
        <end position="140"/>
    </location>
</feature>
<accession>A0A401U0M0</accession>
<gene>
    <name evidence="2" type="ORF">chiPu_0032668</name>
</gene>